<dbReference type="EMBL" id="BAAADJ010000053">
    <property type="protein sequence ID" value="GAA0338166.1"/>
    <property type="molecule type" value="Genomic_DNA"/>
</dbReference>
<organism evidence="1 2">
    <name type="scientific">Bacillus carboniphilus</name>
    <dbReference type="NCBI Taxonomy" id="86663"/>
    <lineage>
        <taxon>Bacteria</taxon>
        <taxon>Bacillati</taxon>
        <taxon>Bacillota</taxon>
        <taxon>Bacilli</taxon>
        <taxon>Bacillales</taxon>
        <taxon>Bacillaceae</taxon>
        <taxon>Bacillus</taxon>
    </lineage>
</organism>
<name>A0ABP3G9Q1_9BACI</name>
<accession>A0ABP3G9Q1</accession>
<keyword evidence="2" id="KW-1185">Reference proteome</keyword>
<proteinExistence type="predicted"/>
<gene>
    <name evidence="1" type="ORF">GCM10008967_30560</name>
</gene>
<evidence type="ECO:0000313" key="2">
    <source>
        <dbReference type="Proteomes" id="UP001500782"/>
    </source>
</evidence>
<comment type="caution">
    <text evidence="1">The sequence shown here is derived from an EMBL/GenBank/DDBJ whole genome shotgun (WGS) entry which is preliminary data.</text>
</comment>
<protein>
    <submittedName>
        <fullName evidence="1">Uncharacterized protein</fullName>
    </submittedName>
</protein>
<evidence type="ECO:0000313" key="1">
    <source>
        <dbReference type="EMBL" id="GAA0338166.1"/>
    </source>
</evidence>
<dbReference type="Proteomes" id="UP001500782">
    <property type="component" value="Unassembled WGS sequence"/>
</dbReference>
<reference evidence="2" key="1">
    <citation type="journal article" date="2019" name="Int. J. Syst. Evol. Microbiol.">
        <title>The Global Catalogue of Microorganisms (GCM) 10K type strain sequencing project: providing services to taxonomists for standard genome sequencing and annotation.</title>
        <authorList>
            <consortium name="The Broad Institute Genomics Platform"/>
            <consortium name="The Broad Institute Genome Sequencing Center for Infectious Disease"/>
            <person name="Wu L."/>
            <person name="Ma J."/>
        </authorList>
    </citation>
    <scope>NUCLEOTIDE SEQUENCE [LARGE SCALE GENOMIC DNA]</scope>
    <source>
        <strain evidence="2">JCM 9731</strain>
    </source>
</reference>
<sequence>MESHITNEVLENVFFIDGSLRDIYVLDADKDDWQKFYDWVLANPWEILFYKDGQIAEYKEKVVTNIFKDKENGTIHLMSIKLNSVLINCHFFSEEELELDIDPKDVKDIRAASTVFDFMRELSINLDKESILTGENCPENPLVSVRSDGKGFIRYSA</sequence>
<dbReference type="RefSeq" id="WP_343800661.1">
    <property type="nucleotide sequence ID" value="NZ_BAAADJ010000053.1"/>
</dbReference>